<evidence type="ECO:0000313" key="2">
    <source>
        <dbReference type="EMBL" id="CDO09287.1"/>
    </source>
</evidence>
<keyword evidence="1" id="KW-0812">Transmembrane</keyword>
<feature type="transmembrane region" description="Helical" evidence="1">
    <location>
        <begin position="302"/>
        <end position="325"/>
    </location>
</feature>
<comment type="caution">
    <text evidence="2">The sequence shown here is derived from an EMBL/GenBank/DDBJ whole genome shotgun (WGS) entry which is preliminary data.</text>
</comment>
<feature type="transmembrane region" description="Helical" evidence="1">
    <location>
        <begin position="216"/>
        <end position="238"/>
    </location>
</feature>
<reference evidence="2" key="1">
    <citation type="submission" date="2014-03" db="EMBL/GenBank/DDBJ databases">
        <title>Draft Genome Sequence of Mycobacterium cosmeticum DSM 44829.</title>
        <authorList>
            <person name="Croce O."/>
            <person name="Robert C."/>
            <person name="Raoult D."/>
            <person name="Drancourt M."/>
        </authorList>
    </citation>
    <scope>NUCLEOTIDE SEQUENCE [LARGE SCALE GENOMIC DNA]</scope>
    <source>
        <strain evidence="2">DSM 44829</strain>
    </source>
</reference>
<evidence type="ECO:0000313" key="3">
    <source>
        <dbReference type="Proteomes" id="UP000028870"/>
    </source>
</evidence>
<keyword evidence="1" id="KW-1133">Transmembrane helix</keyword>
<dbReference type="Proteomes" id="UP000028870">
    <property type="component" value="Unassembled WGS sequence"/>
</dbReference>
<proteinExistence type="predicted"/>
<dbReference type="eggNOG" id="COG0842">
    <property type="taxonomic scope" value="Bacteria"/>
</dbReference>
<reference evidence="2" key="2">
    <citation type="submission" date="2014-03" db="EMBL/GenBank/DDBJ databases">
        <authorList>
            <person name="Urmite Genomes"/>
        </authorList>
    </citation>
    <scope>NUCLEOTIDE SEQUENCE</scope>
    <source>
        <strain evidence="2">DSM 44829</strain>
    </source>
</reference>
<name>W9B2D1_MYCCO</name>
<dbReference type="EMBL" id="CCBB010000003">
    <property type="protein sequence ID" value="CDO09287.1"/>
    <property type="molecule type" value="Genomic_DNA"/>
</dbReference>
<feature type="transmembrane region" description="Helical" evidence="1">
    <location>
        <begin position="245"/>
        <end position="262"/>
    </location>
</feature>
<sequence>MATQSVPRHAGAAGYRPSAAGRAAGLVLVLTAALAVLAVAFALPAAKSRPHDIPIGIAGPQAATGQVARALEQRAPGAFDVTYYPGEQALREAIRDRQVYGGVSFGPEPTVFTATGASPVVAQLLGQIGAGLAQQTGRPLSTEDLAPPTAQDPRGAGLAAAALPITLAGILPAIALVLLVPGARWTALTAAVGFAGLMGLTVALLLRYVLGSIEDNLWGVAAGLALGVLAALLVMLGLGALFGKVGLAIGAALALLVGNPLSGLTSAPEMLPGGWGTFGQLLPQGATATLLRSTAYFAGSGAAMAIAVLTCWAVAGLVLLLAAGLRKS</sequence>
<feature type="transmembrane region" description="Helical" evidence="1">
    <location>
        <begin position="23"/>
        <end position="43"/>
    </location>
</feature>
<organism evidence="2 3">
    <name type="scientific">Mycolicibacterium cosmeticum</name>
    <dbReference type="NCBI Taxonomy" id="258533"/>
    <lineage>
        <taxon>Bacteria</taxon>
        <taxon>Bacillati</taxon>
        <taxon>Actinomycetota</taxon>
        <taxon>Actinomycetes</taxon>
        <taxon>Mycobacteriales</taxon>
        <taxon>Mycobacteriaceae</taxon>
        <taxon>Mycolicibacterium</taxon>
    </lineage>
</organism>
<keyword evidence="3" id="KW-1185">Reference proteome</keyword>
<gene>
    <name evidence="2" type="ORF">BN977_04108</name>
</gene>
<evidence type="ECO:0000256" key="1">
    <source>
        <dbReference type="SAM" id="Phobius"/>
    </source>
</evidence>
<feature type="transmembrane region" description="Helical" evidence="1">
    <location>
        <begin position="158"/>
        <end position="180"/>
    </location>
</feature>
<keyword evidence="1" id="KW-0472">Membrane</keyword>
<feature type="transmembrane region" description="Helical" evidence="1">
    <location>
        <begin position="187"/>
        <end position="210"/>
    </location>
</feature>
<dbReference type="OrthoDB" id="2151407at2"/>
<protein>
    <submittedName>
        <fullName evidence="2">Integral membrane protein</fullName>
    </submittedName>
</protein>
<dbReference type="STRING" id="258533.BN977_04108"/>
<dbReference type="RefSeq" id="WP_036400974.1">
    <property type="nucleotide sequence ID" value="NZ_CCBB010000003.1"/>
</dbReference>
<dbReference type="AlphaFoldDB" id="W9B2D1"/>
<accession>W9B2D1</accession>